<dbReference type="Gene3D" id="1.20.1050.10">
    <property type="match status" value="1"/>
</dbReference>
<comment type="caution">
    <text evidence="2">The sequence shown here is derived from an EMBL/GenBank/DDBJ whole genome shotgun (WGS) entry which is preliminary data.</text>
</comment>
<dbReference type="InterPro" id="IPR054416">
    <property type="entry name" value="GST_UstS-like_C"/>
</dbReference>
<dbReference type="InterPro" id="IPR004045">
    <property type="entry name" value="Glutathione_S-Trfase_N"/>
</dbReference>
<evidence type="ECO:0000313" key="3">
    <source>
        <dbReference type="Proteomes" id="UP000521943"/>
    </source>
</evidence>
<dbReference type="AlphaFoldDB" id="A0A8H6HUC1"/>
<dbReference type="EMBL" id="JACGCI010000041">
    <property type="protein sequence ID" value="KAF6752995.1"/>
    <property type="molecule type" value="Genomic_DNA"/>
</dbReference>
<name>A0A8H6HUC1_9AGAR</name>
<organism evidence="2 3">
    <name type="scientific">Ephemerocybe angulata</name>
    <dbReference type="NCBI Taxonomy" id="980116"/>
    <lineage>
        <taxon>Eukaryota</taxon>
        <taxon>Fungi</taxon>
        <taxon>Dikarya</taxon>
        <taxon>Basidiomycota</taxon>
        <taxon>Agaricomycotina</taxon>
        <taxon>Agaricomycetes</taxon>
        <taxon>Agaricomycetidae</taxon>
        <taxon>Agaricales</taxon>
        <taxon>Agaricineae</taxon>
        <taxon>Psathyrellaceae</taxon>
        <taxon>Ephemerocybe</taxon>
    </lineage>
</organism>
<dbReference type="OrthoDB" id="4951845at2759"/>
<dbReference type="SUPFAM" id="SSF52833">
    <property type="entry name" value="Thioredoxin-like"/>
    <property type="match status" value="1"/>
</dbReference>
<sequence length="243" mass="27676">MLTLYDFKIDLPEKSISPGAMKVRMVLNYKNLPYKNVWIPYHEIQKRFTELGFGPNDLEPKPDGTFRYTVPILHDSSTNQVISDSLRIIHYLDETYPEAPRVIEPGTKLLAVTLEQTAVNTASAEKFRFTIETFFLEGTSIETFLADKKLEDAKWVQAEAGLTALDGFFKKAELATEAGQGDKLPFINGKNPSYPDFALGSLFVWMERGMRGADRERWERITSLNNGRWGALYEGLRPYLATH</sequence>
<keyword evidence="3" id="KW-1185">Reference proteome</keyword>
<dbReference type="Pfam" id="PF13417">
    <property type="entry name" value="GST_N_3"/>
    <property type="match status" value="1"/>
</dbReference>
<evidence type="ECO:0000313" key="2">
    <source>
        <dbReference type="EMBL" id="KAF6752995.1"/>
    </source>
</evidence>
<dbReference type="Gene3D" id="3.40.30.10">
    <property type="entry name" value="Glutaredoxin"/>
    <property type="match status" value="1"/>
</dbReference>
<reference evidence="2 3" key="1">
    <citation type="submission" date="2020-07" db="EMBL/GenBank/DDBJ databases">
        <title>Comparative genomics of pyrophilous fungi reveals a link between fire events and developmental genes.</title>
        <authorList>
            <consortium name="DOE Joint Genome Institute"/>
            <person name="Steindorff A.S."/>
            <person name="Carver A."/>
            <person name="Calhoun S."/>
            <person name="Stillman K."/>
            <person name="Liu H."/>
            <person name="Lipzen A."/>
            <person name="Pangilinan J."/>
            <person name="Labutti K."/>
            <person name="Bruns T.D."/>
            <person name="Grigoriev I.V."/>
        </authorList>
    </citation>
    <scope>NUCLEOTIDE SEQUENCE [LARGE SCALE GENOMIC DNA]</scope>
    <source>
        <strain evidence="2 3">CBS 144469</strain>
    </source>
</reference>
<feature type="domain" description="GST N-terminal" evidence="1">
    <location>
        <begin position="7"/>
        <end position="100"/>
    </location>
</feature>
<dbReference type="InterPro" id="IPR036249">
    <property type="entry name" value="Thioredoxin-like_sf"/>
</dbReference>
<dbReference type="PROSITE" id="PS50404">
    <property type="entry name" value="GST_NTER"/>
    <property type="match status" value="1"/>
</dbReference>
<accession>A0A8H6HUC1</accession>
<dbReference type="Pfam" id="PF22041">
    <property type="entry name" value="GST_C_7"/>
    <property type="match status" value="1"/>
</dbReference>
<protein>
    <recommendedName>
        <fullName evidence="1">GST N-terminal domain-containing protein</fullName>
    </recommendedName>
</protein>
<dbReference type="Proteomes" id="UP000521943">
    <property type="component" value="Unassembled WGS sequence"/>
</dbReference>
<evidence type="ECO:0000259" key="1">
    <source>
        <dbReference type="PROSITE" id="PS50404"/>
    </source>
</evidence>
<proteinExistence type="predicted"/>
<gene>
    <name evidence="2" type="ORF">DFP72DRAFT_1131414</name>
</gene>